<name>A0A1V6QMC7_9EURO</name>
<dbReference type="Proteomes" id="UP000191612">
    <property type="component" value="Unassembled WGS sequence"/>
</dbReference>
<accession>A0A1V6QMC7</accession>
<keyword evidence="2" id="KW-1185">Reference proteome</keyword>
<comment type="caution">
    <text evidence="1">The sequence shown here is derived from an EMBL/GenBank/DDBJ whole genome shotgun (WGS) entry which is preliminary data.</text>
</comment>
<protein>
    <submittedName>
        <fullName evidence="1">Uncharacterized protein</fullName>
    </submittedName>
</protein>
<evidence type="ECO:0000313" key="1">
    <source>
        <dbReference type="EMBL" id="OQD90331.1"/>
    </source>
</evidence>
<sequence length="137" mass="15434">MSPEEKAEATGRYFLPRNVEEAERMQNQHEWLKGGADGLVLAPIDLQRRGMRVLDSATADGYWMKDVKANFPDDTEFLRFDNAPEGYPPLSTNPPLKIVQQSLVGSYATTLPLGQKGAHLLSKDSWCISRAHMKRFI</sequence>
<dbReference type="EMBL" id="MDYO01000058">
    <property type="protein sequence ID" value="OQD90331.1"/>
    <property type="molecule type" value="Genomic_DNA"/>
</dbReference>
<proteinExistence type="predicted"/>
<dbReference type="STRING" id="60172.A0A1V6QMC7"/>
<reference evidence="2" key="1">
    <citation type="journal article" date="2017" name="Nat. Microbiol.">
        <title>Global analysis of biosynthetic gene clusters reveals vast potential of secondary metabolite production in Penicillium species.</title>
        <authorList>
            <person name="Nielsen J.C."/>
            <person name="Grijseels S."/>
            <person name="Prigent S."/>
            <person name="Ji B."/>
            <person name="Dainat J."/>
            <person name="Nielsen K.F."/>
            <person name="Frisvad J.C."/>
            <person name="Workman M."/>
            <person name="Nielsen J."/>
        </authorList>
    </citation>
    <scope>NUCLEOTIDE SEQUENCE [LARGE SCALE GENOMIC DNA]</scope>
    <source>
        <strain evidence="2">IBT 29525</strain>
    </source>
</reference>
<gene>
    <name evidence="1" type="ORF">PENSOL_c058G07791</name>
</gene>
<dbReference type="AlphaFoldDB" id="A0A1V6QMC7"/>
<evidence type="ECO:0000313" key="2">
    <source>
        <dbReference type="Proteomes" id="UP000191612"/>
    </source>
</evidence>
<organism evidence="1 2">
    <name type="scientific">Penicillium solitum</name>
    <dbReference type="NCBI Taxonomy" id="60172"/>
    <lineage>
        <taxon>Eukaryota</taxon>
        <taxon>Fungi</taxon>
        <taxon>Dikarya</taxon>
        <taxon>Ascomycota</taxon>
        <taxon>Pezizomycotina</taxon>
        <taxon>Eurotiomycetes</taxon>
        <taxon>Eurotiomycetidae</taxon>
        <taxon>Eurotiales</taxon>
        <taxon>Aspergillaceae</taxon>
        <taxon>Penicillium</taxon>
    </lineage>
</organism>